<organism evidence="2 3">
    <name type="scientific">Aldrovandia affinis</name>
    <dbReference type="NCBI Taxonomy" id="143900"/>
    <lineage>
        <taxon>Eukaryota</taxon>
        <taxon>Metazoa</taxon>
        <taxon>Chordata</taxon>
        <taxon>Craniata</taxon>
        <taxon>Vertebrata</taxon>
        <taxon>Euteleostomi</taxon>
        <taxon>Actinopterygii</taxon>
        <taxon>Neopterygii</taxon>
        <taxon>Teleostei</taxon>
        <taxon>Notacanthiformes</taxon>
        <taxon>Halosauridae</taxon>
        <taxon>Aldrovandia</taxon>
    </lineage>
</organism>
<protein>
    <submittedName>
        <fullName evidence="2">Uncharacterized protein</fullName>
    </submittedName>
</protein>
<evidence type="ECO:0000313" key="2">
    <source>
        <dbReference type="EMBL" id="KAJ8407814.1"/>
    </source>
</evidence>
<gene>
    <name evidence="2" type="ORF">AAFF_G00268580</name>
</gene>
<reference evidence="2" key="1">
    <citation type="journal article" date="2023" name="Science">
        <title>Genome structures resolve the early diversification of teleost fishes.</title>
        <authorList>
            <person name="Parey E."/>
            <person name="Louis A."/>
            <person name="Montfort J."/>
            <person name="Bouchez O."/>
            <person name="Roques C."/>
            <person name="Iampietro C."/>
            <person name="Lluch J."/>
            <person name="Castinel A."/>
            <person name="Donnadieu C."/>
            <person name="Desvignes T."/>
            <person name="Floi Bucao C."/>
            <person name="Jouanno E."/>
            <person name="Wen M."/>
            <person name="Mejri S."/>
            <person name="Dirks R."/>
            <person name="Jansen H."/>
            <person name="Henkel C."/>
            <person name="Chen W.J."/>
            <person name="Zahm M."/>
            <person name="Cabau C."/>
            <person name="Klopp C."/>
            <person name="Thompson A.W."/>
            <person name="Robinson-Rechavi M."/>
            <person name="Braasch I."/>
            <person name="Lecointre G."/>
            <person name="Bobe J."/>
            <person name="Postlethwait J.H."/>
            <person name="Berthelot C."/>
            <person name="Roest Crollius H."/>
            <person name="Guiguen Y."/>
        </authorList>
    </citation>
    <scope>NUCLEOTIDE SEQUENCE</scope>
    <source>
        <strain evidence="2">NC1722</strain>
    </source>
</reference>
<feature type="region of interest" description="Disordered" evidence="1">
    <location>
        <begin position="1"/>
        <end position="47"/>
    </location>
</feature>
<name>A0AAD7SS49_9TELE</name>
<proteinExistence type="predicted"/>
<dbReference type="Proteomes" id="UP001221898">
    <property type="component" value="Unassembled WGS sequence"/>
</dbReference>
<comment type="caution">
    <text evidence="2">The sequence shown here is derived from an EMBL/GenBank/DDBJ whole genome shotgun (WGS) entry which is preliminary data.</text>
</comment>
<keyword evidence="3" id="KW-1185">Reference proteome</keyword>
<dbReference type="EMBL" id="JAINUG010000037">
    <property type="protein sequence ID" value="KAJ8407814.1"/>
    <property type="molecule type" value="Genomic_DNA"/>
</dbReference>
<dbReference type="AlphaFoldDB" id="A0AAD7SS49"/>
<accession>A0AAD7SS49</accession>
<evidence type="ECO:0000313" key="3">
    <source>
        <dbReference type="Proteomes" id="UP001221898"/>
    </source>
</evidence>
<evidence type="ECO:0000256" key="1">
    <source>
        <dbReference type="SAM" id="MobiDB-lite"/>
    </source>
</evidence>
<sequence>MPSSGGTRRCLHGDPDDHADQDNRLSLWDGNPGGGGGHCGHRNIPKNYTRKVPRKGLSLWSTHTLLRFPWRWGRQNTAWTRGSEQSKGSGFSDCTRGSKGMDSLIHVLQGEEAILVAYLV</sequence>
<feature type="compositionally biased region" description="Basic and acidic residues" evidence="1">
    <location>
        <begin position="11"/>
        <end position="23"/>
    </location>
</feature>